<accession>A0A8S5LKQ8</accession>
<proteinExistence type="predicted"/>
<organism evidence="1">
    <name type="scientific">Siphoviridae sp. ctnhN1</name>
    <dbReference type="NCBI Taxonomy" id="2827589"/>
    <lineage>
        <taxon>Viruses</taxon>
        <taxon>Duplodnaviria</taxon>
        <taxon>Heunggongvirae</taxon>
        <taxon>Uroviricota</taxon>
        <taxon>Caudoviricetes</taxon>
    </lineage>
</organism>
<sequence length="38" mass="4137">MTLTEMFTICDSCVYAPCLCGNDPENCVAYVMRTLGNG</sequence>
<evidence type="ECO:0000313" key="1">
    <source>
        <dbReference type="EMBL" id="DAD70423.1"/>
    </source>
</evidence>
<dbReference type="EMBL" id="BK015865">
    <property type="protein sequence ID" value="DAD70423.1"/>
    <property type="molecule type" value="Genomic_DNA"/>
</dbReference>
<name>A0A8S5LKQ8_9CAUD</name>
<reference evidence="1" key="1">
    <citation type="journal article" date="2021" name="Proc. Natl. Acad. Sci. U.S.A.">
        <title>A Catalog of Tens of Thousands of Viruses from Human Metagenomes Reveals Hidden Associations with Chronic Diseases.</title>
        <authorList>
            <person name="Tisza M.J."/>
            <person name="Buck C.B."/>
        </authorList>
    </citation>
    <scope>NUCLEOTIDE SEQUENCE</scope>
    <source>
        <strain evidence="1">CtnhN1</strain>
    </source>
</reference>
<protein>
    <submittedName>
        <fullName evidence="1">Uncharacterized protein</fullName>
    </submittedName>
</protein>